<evidence type="ECO:0000313" key="9">
    <source>
        <dbReference type="Proteomes" id="UP000653730"/>
    </source>
</evidence>
<evidence type="ECO:0000256" key="5">
    <source>
        <dbReference type="ARBA" id="ARBA00022989"/>
    </source>
</evidence>
<feature type="transmembrane region" description="Helical" evidence="7">
    <location>
        <begin position="150"/>
        <end position="166"/>
    </location>
</feature>
<dbReference type="PANTHER" id="PTHR43663:SF1">
    <property type="entry name" value="CHROMATE TRANSPORTER"/>
    <property type="match status" value="1"/>
</dbReference>
<dbReference type="EMBL" id="JACVDC010000065">
    <property type="protein sequence ID" value="MBC9797609.1"/>
    <property type="molecule type" value="Genomic_DNA"/>
</dbReference>
<keyword evidence="9" id="KW-1185">Reference proteome</keyword>
<dbReference type="Proteomes" id="UP000653730">
    <property type="component" value="Unassembled WGS sequence"/>
</dbReference>
<keyword evidence="5 7" id="KW-1133">Transmembrane helix</keyword>
<dbReference type="InterPro" id="IPR052518">
    <property type="entry name" value="CHR_Transporter"/>
</dbReference>
<dbReference type="AlphaFoldDB" id="A0A926JUL0"/>
<dbReference type="InterPro" id="IPR003370">
    <property type="entry name" value="Chromate_transpt"/>
</dbReference>
<evidence type="ECO:0000256" key="6">
    <source>
        <dbReference type="ARBA" id="ARBA00023136"/>
    </source>
</evidence>
<feature type="transmembrane region" description="Helical" evidence="7">
    <location>
        <begin position="97"/>
        <end position="117"/>
    </location>
</feature>
<evidence type="ECO:0000256" key="2">
    <source>
        <dbReference type="ARBA" id="ARBA00005262"/>
    </source>
</evidence>
<sequence>MACLVLAGGLAMVPLFIVEFEKHGWMTGERFMDVLSLAQMTPGAIAMNSATYVGNSVAGVPGGILATGALAAPSVIIMLVLSNFLMKARDHPVKKAVFKGLKPVTIALILFAGLQIAEKTFFGDNFTSIRWKVIVVGIVAGFIQYKVKKINPVFLIVFSGIAGILFL</sequence>
<comment type="similarity">
    <text evidence="2">Belongs to the chromate ion transporter (CHR) (TC 2.A.51) family.</text>
</comment>
<dbReference type="Pfam" id="PF02417">
    <property type="entry name" value="Chromate_transp"/>
    <property type="match status" value="1"/>
</dbReference>
<gene>
    <name evidence="8" type="ORF">IBL28_16670</name>
</gene>
<accession>A0A926JUL0</accession>
<evidence type="ECO:0000313" key="8">
    <source>
        <dbReference type="EMBL" id="MBC9797609.1"/>
    </source>
</evidence>
<evidence type="ECO:0000256" key="3">
    <source>
        <dbReference type="ARBA" id="ARBA00022475"/>
    </source>
</evidence>
<organism evidence="8 9">
    <name type="scientific">Sinomicrobium weinanense</name>
    <dbReference type="NCBI Taxonomy" id="2842200"/>
    <lineage>
        <taxon>Bacteria</taxon>
        <taxon>Pseudomonadati</taxon>
        <taxon>Bacteroidota</taxon>
        <taxon>Flavobacteriia</taxon>
        <taxon>Flavobacteriales</taxon>
        <taxon>Flavobacteriaceae</taxon>
        <taxon>Sinomicrobium</taxon>
    </lineage>
</organism>
<protein>
    <submittedName>
        <fullName evidence="8">Chromate transporter</fullName>
    </submittedName>
</protein>
<keyword evidence="3" id="KW-1003">Cell membrane</keyword>
<feature type="transmembrane region" description="Helical" evidence="7">
    <location>
        <begin position="129"/>
        <end position="145"/>
    </location>
</feature>
<dbReference type="GO" id="GO:0015109">
    <property type="term" value="F:chromate transmembrane transporter activity"/>
    <property type="evidence" value="ECO:0007669"/>
    <property type="project" value="InterPro"/>
</dbReference>
<comment type="subcellular location">
    <subcellularLocation>
        <location evidence="1">Cell membrane</location>
        <topology evidence="1">Multi-pass membrane protein</topology>
    </subcellularLocation>
</comment>
<reference evidence="8 9" key="1">
    <citation type="submission" date="2020-09" db="EMBL/GenBank/DDBJ databases">
        <title>Sinomicrobium weinanense sp. nov., a halophilic bacteria isolated from saline-alkali soil.</title>
        <authorList>
            <person name="Wu P."/>
            <person name="Ren H."/>
            <person name="Mei Y."/>
            <person name="Liang Y."/>
            <person name="Chen Z."/>
        </authorList>
    </citation>
    <scope>NUCLEOTIDE SEQUENCE [LARGE SCALE GENOMIC DNA]</scope>
    <source>
        <strain evidence="8 9">FJxs</strain>
    </source>
</reference>
<feature type="transmembrane region" description="Helical" evidence="7">
    <location>
        <begin position="64"/>
        <end position="85"/>
    </location>
</feature>
<evidence type="ECO:0000256" key="7">
    <source>
        <dbReference type="SAM" id="Phobius"/>
    </source>
</evidence>
<evidence type="ECO:0000256" key="4">
    <source>
        <dbReference type="ARBA" id="ARBA00022692"/>
    </source>
</evidence>
<comment type="caution">
    <text evidence="8">The sequence shown here is derived from an EMBL/GenBank/DDBJ whole genome shotgun (WGS) entry which is preliminary data.</text>
</comment>
<dbReference type="PANTHER" id="PTHR43663">
    <property type="entry name" value="CHROMATE TRANSPORT PROTEIN-RELATED"/>
    <property type="match status" value="1"/>
</dbReference>
<keyword evidence="6 7" id="KW-0472">Membrane</keyword>
<dbReference type="GO" id="GO:0005886">
    <property type="term" value="C:plasma membrane"/>
    <property type="evidence" value="ECO:0007669"/>
    <property type="project" value="UniProtKB-SubCell"/>
</dbReference>
<proteinExistence type="inferred from homology"/>
<keyword evidence="4 7" id="KW-0812">Transmembrane</keyword>
<evidence type="ECO:0000256" key="1">
    <source>
        <dbReference type="ARBA" id="ARBA00004651"/>
    </source>
</evidence>
<name>A0A926JUL0_9FLAO</name>
<dbReference type="RefSeq" id="WP_187966742.1">
    <property type="nucleotide sequence ID" value="NZ_JACVDC010000065.1"/>
</dbReference>